<evidence type="ECO:0000313" key="9">
    <source>
        <dbReference type="Proteomes" id="UP000243525"/>
    </source>
</evidence>
<gene>
    <name evidence="8" type="ORF">C8N47_1371</name>
</gene>
<dbReference type="InterPro" id="IPR029903">
    <property type="entry name" value="RmlD-like-bd"/>
</dbReference>
<evidence type="ECO:0000256" key="4">
    <source>
        <dbReference type="ARBA" id="ARBA00017099"/>
    </source>
</evidence>
<reference evidence="8 9" key="1">
    <citation type="submission" date="2018-04" db="EMBL/GenBank/DDBJ databases">
        <title>Genomic Encyclopedia of Archaeal and Bacterial Type Strains, Phase II (KMG-II): from individual species to whole genera.</title>
        <authorList>
            <person name="Goeker M."/>
        </authorList>
    </citation>
    <scope>NUCLEOTIDE SEQUENCE [LARGE SCALE GENOMIC DNA]</scope>
    <source>
        <strain evidence="8 9">DSM 28823</strain>
    </source>
</reference>
<feature type="domain" description="RmlD-like substrate binding" evidence="7">
    <location>
        <begin position="1"/>
        <end position="285"/>
    </location>
</feature>
<dbReference type="Proteomes" id="UP000243525">
    <property type="component" value="Unassembled WGS sequence"/>
</dbReference>
<dbReference type="PANTHER" id="PTHR10491">
    <property type="entry name" value="DTDP-4-DEHYDRORHAMNOSE REDUCTASE"/>
    <property type="match status" value="1"/>
</dbReference>
<dbReference type="Gene3D" id="3.40.50.720">
    <property type="entry name" value="NAD(P)-binding Rossmann-like Domain"/>
    <property type="match status" value="1"/>
</dbReference>
<dbReference type="CDD" id="cd05254">
    <property type="entry name" value="dTDP_HR_like_SDR_e"/>
    <property type="match status" value="1"/>
</dbReference>
<keyword evidence="6" id="KW-0560">Oxidoreductase</keyword>
<evidence type="ECO:0000256" key="1">
    <source>
        <dbReference type="ARBA" id="ARBA00004781"/>
    </source>
</evidence>
<dbReference type="OrthoDB" id="9803892at2"/>
<evidence type="ECO:0000256" key="2">
    <source>
        <dbReference type="ARBA" id="ARBA00010944"/>
    </source>
</evidence>
<dbReference type="EC" id="1.1.1.133" evidence="3 6"/>
<dbReference type="GO" id="GO:0008831">
    <property type="term" value="F:dTDP-4-dehydrorhamnose reductase activity"/>
    <property type="evidence" value="ECO:0007669"/>
    <property type="project" value="UniProtKB-EC"/>
</dbReference>
<sequence>MHILITGSNGQLGTEIKKLVTQYPDWQFSFADLPELDITNQEQLEGRIQSDKITAIINCAAYTAVDKAESDIETAEAVNATGPAILAQLAAKHQLLFIHISTDFVFDGKSCLPYTEDQPTNPICVYGSTKLKGEQLVLEYNPQAVIIRTSWLYSAHGNNFVKTMQRLGADREQLTVIFDQIGTPTWAADLAQTCLQVLADPETGKSKTGIYHFSNEGIASWYDFALEIMQQSGLQCRVLPIETKDYPTPAKRPAFSVMNKAKIKQTFGITIPHWKESLEKCIEELSSI</sequence>
<proteinExistence type="inferred from homology"/>
<evidence type="ECO:0000313" key="8">
    <source>
        <dbReference type="EMBL" id="PTN02871.1"/>
    </source>
</evidence>
<organism evidence="8 9">
    <name type="scientific">Mangrovibacterium marinum</name>
    <dbReference type="NCBI Taxonomy" id="1639118"/>
    <lineage>
        <taxon>Bacteria</taxon>
        <taxon>Pseudomonadati</taxon>
        <taxon>Bacteroidota</taxon>
        <taxon>Bacteroidia</taxon>
        <taxon>Marinilabiliales</taxon>
        <taxon>Prolixibacteraceae</taxon>
        <taxon>Mangrovibacterium</taxon>
    </lineage>
</organism>
<dbReference type="PANTHER" id="PTHR10491:SF4">
    <property type="entry name" value="METHIONINE ADENOSYLTRANSFERASE 2 SUBUNIT BETA"/>
    <property type="match status" value="1"/>
</dbReference>
<dbReference type="Gene3D" id="3.90.25.10">
    <property type="entry name" value="UDP-galactose 4-epimerase, domain 1"/>
    <property type="match status" value="1"/>
</dbReference>
<comment type="pathway">
    <text evidence="1 6">Carbohydrate biosynthesis; dTDP-L-rhamnose biosynthesis.</text>
</comment>
<dbReference type="RefSeq" id="WP_107823980.1">
    <property type="nucleotide sequence ID" value="NZ_QAAD01000037.1"/>
</dbReference>
<comment type="catalytic activity">
    <reaction evidence="5">
        <text>dTDP-beta-L-rhamnose + NADP(+) = dTDP-4-dehydro-beta-L-rhamnose + NADPH + H(+)</text>
        <dbReference type="Rhea" id="RHEA:21796"/>
        <dbReference type="ChEBI" id="CHEBI:15378"/>
        <dbReference type="ChEBI" id="CHEBI:57510"/>
        <dbReference type="ChEBI" id="CHEBI:57783"/>
        <dbReference type="ChEBI" id="CHEBI:58349"/>
        <dbReference type="ChEBI" id="CHEBI:62830"/>
        <dbReference type="EC" id="1.1.1.133"/>
    </reaction>
</comment>
<evidence type="ECO:0000256" key="5">
    <source>
        <dbReference type="ARBA" id="ARBA00048200"/>
    </source>
</evidence>
<comment type="similarity">
    <text evidence="2 6">Belongs to the dTDP-4-dehydrorhamnose reductase family.</text>
</comment>
<dbReference type="GO" id="GO:0019305">
    <property type="term" value="P:dTDP-rhamnose biosynthetic process"/>
    <property type="evidence" value="ECO:0007669"/>
    <property type="project" value="UniProtKB-UniPathway"/>
</dbReference>
<evidence type="ECO:0000256" key="6">
    <source>
        <dbReference type="RuleBase" id="RU364082"/>
    </source>
</evidence>
<evidence type="ECO:0000256" key="3">
    <source>
        <dbReference type="ARBA" id="ARBA00012929"/>
    </source>
</evidence>
<dbReference type="InterPro" id="IPR005913">
    <property type="entry name" value="dTDP_dehydrorham_reduct"/>
</dbReference>
<dbReference type="EMBL" id="QAAD01000037">
    <property type="protein sequence ID" value="PTN02871.1"/>
    <property type="molecule type" value="Genomic_DNA"/>
</dbReference>
<dbReference type="GO" id="GO:0005829">
    <property type="term" value="C:cytosol"/>
    <property type="evidence" value="ECO:0007669"/>
    <property type="project" value="TreeGrafter"/>
</dbReference>
<dbReference type="UniPathway" id="UPA00124"/>
<accession>A0A2T5BTY7</accession>
<keyword evidence="9" id="KW-1185">Reference proteome</keyword>
<dbReference type="NCBIfam" id="TIGR01214">
    <property type="entry name" value="rmlD"/>
    <property type="match status" value="1"/>
</dbReference>
<dbReference type="InterPro" id="IPR036291">
    <property type="entry name" value="NAD(P)-bd_dom_sf"/>
</dbReference>
<dbReference type="AlphaFoldDB" id="A0A2T5BTY7"/>
<comment type="caution">
    <text evidence="8">The sequence shown here is derived from an EMBL/GenBank/DDBJ whole genome shotgun (WGS) entry which is preliminary data.</text>
</comment>
<name>A0A2T5BTY7_9BACT</name>
<keyword evidence="6" id="KW-0521">NADP</keyword>
<comment type="function">
    <text evidence="6">Catalyzes the reduction of dTDP-6-deoxy-L-lyxo-4-hexulose to yield dTDP-L-rhamnose.</text>
</comment>
<dbReference type="Pfam" id="PF04321">
    <property type="entry name" value="RmlD_sub_bind"/>
    <property type="match status" value="1"/>
</dbReference>
<evidence type="ECO:0000259" key="7">
    <source>
        <dbReference type="Pfam" id="PF04321"/>
    </source>
</evidence>
<protein>
    <recommendedName>
        <fullName evidence="4 6">dTDP-4-dehydrorhamnose reductase</fullName>
        <ecNumber evidence="3 6">1.1.1.133</ecNumber>
    </recommendedName>
</protein>
<dbReference type="SUPFAM" id="SSF51735">
    <property type="entry name" value="NAD(P)-binding Rossmann-fold domains"/>
    <property type="match status" value="1"/>
</dbReference>